<dbReference type="Proteomes" id="UP000815325">
    <property type="component" value="Unassembled WGS sequence"/>
</dbReference>
<evidence type="ECO:0000259" key="1">
    <source>
        <dbReference type="Pfam" id="PF01593"/>
    </source>
</evidence>
<dbReference type="InterPro" id="IPR036188">
    <property type="entry name" value="FAD/NAD-bd_sf"/>
</dbReference>
<reference evidence="2" key="1">
    <citation type="submission" date="2017-08" db="EMBL/GenBank/DDBJ databases">
        <authorList>
            <person name="Polle J.E."/>
            <person name="Barry K."/>
            <person name="Cushman J."/>
            <person name="Schmutz J."/>
            <person name="Tran D."/>
            <person name="Hathwaick L.T."/>
            <person name="Yim W.C."/>
            <person name="Jenkins J."/>
            <person name="Mckie-Krisberg Z.M."/>
            <person name="Prochnik S."/>
            <person name="Lindquist E."/>
            <person name="Dockter R.B."/>
            <person name="Adam C."/>
            <person name="Molina H."/>
            <person name="Bunkerborg J."/>
            <person name="Jin E."/>
            <person name="Buchheim M."/>
            <person name="Magnuson J."/>
        </authorList>
    </citation>
    <scope>NUCLEOTIDE SEQUENCE</scope>
    <source>
        <strain evidence="2">CCAP 19/18</strain>
    </source>
</reference>
<organism evidence="2 3">
    <name type="scientific">Dunaliella salina</name>
    <name type="common">Green alga</name>
    <name type="synonym">Protococcus salinus</name>
    <dbReference type="NCBI Taxonomy" id="3046"/>
    <lineage>
        <taxon>Eukaryota</taxon>
        <taxon>Viridiplantae</taxon>
        <taxon>Chlorophyta</taxon>
        <taxon>core chlorophytes</taxon>
        <taxon>Chlorophyceae</taxon>
        <taxon>CS clade</taxon>
        <taxon>Chlamydomonadales</taxon>
        <taxon>Dunaliellaceae</taxon>
        <taxon>Dunaliella</taxon>
    </lineage>
</organism>
<evidence type="ECO:0000313" key="3">
    <source>
        <dbReference type="Proteomes" id="UP000815325"/>
    </source>
</evidence>
<dbReference type="EMBL" id="MU070027">
    <property type="protein sequence ID" value="KAF5830584.1"/>
    <property type="molecule type" value="Genomic_DNA"/>
</dbReference>
<dbReference type="PANTHER" id="PTHR42923:SF46">
    <property type="entry name" value="AMINE OXIDASE"/>
    <property type="match status" value="1"/>
</dbReference>
<proteinExistence type="predicted"/>
<accession>A0ABQ7G7K9</accession>
<comment type="caution">
    <text evidence="2">The sequence shown here is derived from an EMBL/GenBank/DDBJ whole genome shotgun (WGS) entry which is preliminary data.</text>
</comment>
<dbReference type="InterPro" id="IPR050464">
    <property type="entry name" value="Zeta_carotene_desat/Oxidored"/>
</dbReference>
<dbReference type="Gene3D" id="3.50.50.60">
    <property type="entry name" value="FAD/NAD(P)-binding domain"/>
    <property type="match status" value="1"/>
</dbReference>
<protein>
    <submittedName>
        <fullName evidence="2">Pro-zeta-carotene desaturase, prolycopene producing</fullName>
    </submittedName>
</protein>
<evidence type="ECO:0000313" key="2">
    <source>
        <dbReference type="EMBL" id="KAF5830584.1"/>
    </source>
</evidence>
<dbReference type="InterPro" id="IPR002937">
    <property type="entry name" value="Amino_oxidase"/>
</dbReference>
<dbReference type="Pfam" id="PF01593">
    <property type="entry name" value="Amino_oxidase"/>
    <property type="match status" value="1"/>
</dbReference>
<sequence>MLAQRSIGALKRAVVIGGGWAGYGSAKALLEAGVKEVVVLDASQNPGGLASTSVNGKTITEPGIKGFWAQYANIYQLVDELGIPDPFTDWTSSAFYSPQGLEVKAPILGLLPRLPTPLGNFIYTNATYSKYDSMSAHELFRSAGISQRLFDFLESMLLVILFAPSNALSAAATLDALYFFVLAHQQDFDVRWCKGPVGATLLLPLMESTRQKGCTIMAGRKAKHVVAEGGAGQSTQYRVATTDAGGQEEQWTADAVVLAVGVKALQGIVQASPLLGSNPTFAGLMNLGAIDAIAVRLWLDRRIVPESPSNVLAGFERSVGATFFDLNALQNQYRDEQNSVLEVDFYGASSLLGLSDDQLIKRIMTRYLPSANAAYAAAAVSNHSVVRVHGGVTAFSPGSHQFLPPVITPLPGVFCAGDCVRQGPGSHGAKGLCQEKAYATGLQAGNAAAEFLGFSPRAPVLQPEEDEQHIRAAREAIKPLRAAATTLHNAAAELLP</sequence>
<gene>
    <name evidence="2" type="ORF">DUNSADRAFT_14331</name>
</gene>
<dbReference type="SUPFAM" id="SSF51905">
    <property type="entry name" value="FAD/NAD(P)-binding domain"/>
    <property type="match status" value="1"/>
</dbReference>
<keyword evidence="3" id="KW-1185">Reference proteome</keyword>
<name>A0ABQ7G7K9_DUNSA</name>
<feature type="domain" description="Amine oxidase" evidence="1">
    <location>
        <begin position="25"/>
        <end position="422"/>
    </location>
</feature>
<dbReference type="PANTHER" id="PTHR42923">
    <property type="entry name" value="PROTOPORPHYRINOGEN OXIDASE"/>
    <property type="match status" value="1"/>
</dbReference>